<protein>
    <submittedName>
        <fullName evidence="2">Uncharacterized protein</fullName>
    </submittedName>
</protein>
<organism evidence="2 3">
    <name type="scientific">Candidatus Mycobacterium methanotrophicum</name>
    <dbReference type="NCBI Taxonomy" id="2943498"/>
    <lineage>
        <taxon>Bacteria</taxon>
        <taxon>Bacillati</taxon>
        <taxon>Actinomycetota</taxon>
        <taxon>Actinomycetes</taxon>
        <taxon>Mycobacteriales</taxon>
        <taxon>Mycobacteriaceae</taxon>
        <taxon>Mycobacterium</taxon>
    </lineage>
</organism>
<evidence type="ECO:0000313" key="2">
    <source>
        <dbReference type="EMBL" id="UQX09928.1"/>
    </source>
</evidence>
<name>A0ABY4QG36_9MYCO</name>
<proteinExistence type="predicted"/>
<dbReference type="RefSeq" id="WP_219070409.1">
    <property type="nucleotide sequence ID" value="NZ_CAJUXY010000089.1"/>
</dbReference>
<feature type="region of interest" description="Disordered" evidence="1">
    <location>
        <begin position="37"/>
        <end position="72"/>
    </location>
</feature>
<dbReference type="EMBL" id="CP097320">
    <property type="protein sequence ID" value="UQX09928.1"/>
    <property type="molecule type" value="Genomic_DNA"/>
</dbReference>
<evidence type="ECO:0000313" key="3">
    <source>
        <dbReference type="Proteomes" id="UP001056610"/>
    </source>
</evidence>
<gene>
    <name evidence="2" type="ORF">M5I08_16975</name>
</gene>
<evidence type="ECO:0000256" key="1">
    <source>
        <dbReference type="SAM" id="MobiDB-lite"/>
    </source>
</evidence>
<accession>A0ABY4QG36</accession>
<feature type="compositionally biased region" description="Basic and acidic residues" evidence="1">
    <location>
        <begin position="62"/>
        <end position="72"/>
    </location>
</feature>
<keyword evidence="3" id="KW-1185">Reference proteome</keyword>
<sequence>MNGMMPAAAFVIGINASSIDPHSNKQHAAGNFQGRLGVSSADSVARQDAQAAELTGLPRESAGADRAARLAR</sequence>
<reference evidence="2" key="1">
    <citation type="submission" date="2022-05" db="EMBL/GenBank/DDBJ databases">
        <title>A methanotrophic Mycobacterium dominates a cave microbial ecosystem.</title>
        <authorList>
            <person name="Van Spanning R.J.M."/>
            <person name="Guan Q."/>
            <person name="Melkonian C."/>
            <person name="Gallant J."/>
            <person name="Polerecky L."/>
            <person name="Flot J.-F."/>
            <person name="Brandt B.W."/>
            <person name="Braster M."/>
            <person name="Iturbe Espinoza P."/>
            <person name="Aerts J."/>
            <person name="Meima-Franke M."/>
            <person name="Piersma S.R."/>
            <person name="Bunduc C."/>
            <person name="Ummels R."/>
            <person name="Pain A."/>
            <person name="Fleming E.J."/>
            <person name="van der Wel N."/>
            <person name="Gherman V.D."/>
            <person name="Sarbu S.M."/>
            <person name="Bodelier P.L.E."/>
            <person name="Bitter W."/>
        </authorList>
    </citation>
    <scope>NUCLEOTIDE SEQUENCE</scope>
    <source>
        <strain evidence="2">Sulfur Cave</strain>
    </source>
</reference>
<dbReference type="Proteomes" id="UP001056610">
    <property type="component" value="Chromosome"/>
</dbReference>